<feature type="domain" description="Bromo" evidence="10">
    <location>
        <begin position="132"/>
        <end position="202"/>
    </location>
</feature>
<dbReference type="GO" id="GO:0003682">
    <property type="term" value="F:chromatin binding"/>
    <property type="evidence" value="ECO:0007669"/>
    <property type="project" value="InterPro"/>
</dbReference>
<feature type="compositionally biased region" description="Polar residues" evidence="9">
    <location>
        <begin position="19"/>
        <end position="29"/>
    </location>
</feature>
<dbReference type="InterPro" id="IPR001487">
    <property type="entry name" value="Bromodomain"/>
</dbReference>
<reference evidence="12" key="2">
    <citation type="submission" date="2023-06" db="EMBL/GenBank/DDBJ databases">
        <authorList>
            <consortium name="Lawrence Berkeley National Laboratory"/>
            <person name="Mondo S.J."/>
            <person name="Hensen N."/>
            <person name="Bonometti L."/>
            <person name="Westerberg I."/>
            <person name="Brannstrom I.O."/>
            <person name="Guillou S."/>
            <person name="Cros-Aarteil S."/>
            <person name="Calhoun S."/>
            <person name="Haridas S."/>
            <person name="Kuo A."/>
            <person name="Pangilinan J."/>
            <person name="Riley R."/>
            <person name="Labutti K."/>
            <person name="Andreopoulos B."/>
            <person name="Lipzen A."/>
            <person name="Chen C."/>
            <person name="Yanf M."/>
            <person name="Daum C."/>
            <person name="Ng V."/>
            <person name="Clum A."/>
            <person name="Steindorff A."/>
            <person name="Ohm R."/>
            <person name="Martin F."/>
            <person name="Silar P."/>
            <person name="Natvig D."/>
            <person name="Lalanne C."/>
            <person name="Gautier V."/>
            <person name="Ament-Velasquez S.L."/>
            <person name="Kruys A."/>
            <person name="Hutchinson M.I."/>
            <person name="Powell A.J."/>
            <person name="Barry K."/>
            <person name="Miller A.N."/>
            <person name="Grigoriev I.V."/>
            <person name="Debuchy R."/>
            <person name="Gladieux P."/>
            <person name="Thoren M.H."/>
            <person name="Johannesson H."/>
        </authorList>
    </citation>
    <scope>NUCLEOTIDE SEQUENCE</scope>
    <source>
        <strain evidence="12">CBS 333.67</strain>
    </source>
</reference>
<feature type="domain" description="BAH" evidence="11">
    <location>
        <begin position="442"/>
        <end position="561"/>
    </location>
</feature>
<feature type="region of interest" description="Disordered" evidence="9">
    <location>
        <begin position="601"/>
        <end position="645"/>
    </location>
</feature>
<evidence type="ECO:0000256" key="8">
    <source>
        <dbReference type="PROSITE-ProRule" id="PRU00035"/>
    </source>
</evidence>
<dbReference type="RefSeq" id="XP_062721339.1">
    <property type="nucleotide sequence ID" value="XM_062869326.1"/>
</dbReference>
<feature type="compositionally biased region" description="Basic and acidic residues" evidence="9">
    <location>
        <begin position="882"/>
        <end position="903"/>
    </location>
</feature>
<evidence type="ECO:0000256" key="5">
    <source>
        <dbReference type="ARBA" id="ARBA00023117"/>
    </source>
</evidence>
<sequence length="1014" mass="115672">MPTLRERPSRGELSPAKKASQNSPTATRSTPRKRRTSMPSDAIEVRESIEAKGDVDDDVEMEDADSPPRTENKDGATDADGDADADADADAEGEPDDSTEQPRQEDDWRNLLQLIKDTSEYLCRYTIKVDGEDHEIAAGFQRLVNKRSLPDYFEVIKEPMAFSTIRAKLGKKSYTKFNEFVCDVTRICHNAQVYNRPSAPIFSDAGRLLEVFKEKLAEMVKEGTITAEDALIPDLGPLPEFEDSPPPEADEEEADEDDDEEDEDEEDEDSDEEGGRRRGGRRRRQSGVRKGGDEGDDAHKKRGRPPKVFTPLEARIQAILKGLRRFKNENGQLRIHNFEKLPDKAELPDYYAAIRNPISLEIIKKKHKRKKYQTVDQALQDLELMFDNAKQFNEEGSQVHRDAVELARQARLLAEQEKAKPDDNFRGEDGKLPLASIEHRGETWRVGDWVHIRNPNDLSKPIVAQIYRTWSDASGQKWVNACWYYRPEQTVHRFDKHFYENEVVKTGQYRDHRIEDVEDRCFVMFITRYPRGRPRGLPADKTVYVCEARYNEEKFKFNKIKTWTSCLPDEVREKDYEMDLFDVPRNLKKVPSPIKHLLQADAKETDDPPKPTWRSPNAPPLIGAVHRRPREPNDSPPPEPNPLPAAVAPVPLAIAPTQVPIKANVGTSGTLTYQHPAVVAAPHVASPSHFQMQHFQPRPVPQPIPQQAPAHLQPQPQPMAMHVPHPGMPQMQPSPHYPPQAYPPQYSVQPQMAPQPIPYQTPAHIAPAFDQHHRPVHHAPSPMTSSRQPMAPVPGIGNIPHASAHPSHVYNVPRAPEVYTLPDNVDAAIPQEVRERFQRDENGRVLFFTAPPLNRPNSGVAEPYAGLGHSVHYSARIKKIREERDRKRKERDEALAREQEANKRLSPSAEEAAQRQAEAEQKSQAEMLEKVLLGLAAEIDHGTKVLKEQIGGFESWRAMMREAQEETKGLKDTEIRRKNLQWFYDDLLRRGEITEQQKREYEDTFIHRKHLEQK</sequence>
<feature type="compositionally biased region" description="Basic and acidic residues" evidence="9">
    <location>
        <begin position="290"/>
        <end position="299"/>
    </location>
</feature>
<dbReference type="InterPro" id="IPR018359">
    <property type="entry name" value="Bromodomain_CS"/>
</dbReference>
<feature type="compositionally biased region" description="Basic and acidic residues" evidence="9">
    <location>
        <begin position="1"/>
        <end position="10"/>
    </location>
</feature>
<dbReference type="GO" id="GO:0006338">
    <property type="term" value="P:chromatin remodeling"/>
    <property type="evidence" value="ECO:0007669"/>
    <property type="project" value="InterPro"/>
</dbReference>
<comment type="subcellular location">
    <subcellularLocation>
        <location evidence="1">Nucleus</location>
    </subcellularLocation>
</comment>
<dbReference type="SUPFAM" id="SSF47370">
    <property type="entry name" value="Bromodomain"/>
    <property type="match status" value="2"/>
</dbReference>
<dbReference type="SMART" id="SM00439">
    <property type="entry name" value="BAH"/>
    <property type="match status" value="1"/>
</dbReference>
<feature type="compositionally biased region" description="Basic and acidic residues" evidence="9">
    <location>
        <begin position="66"/>
        <end position="76"/>
    </location>
</feature>
<dbReference type="Proteomes" id="UP001273166">
    <property type="component" value="Unassembled WGS sequence"/>
</dbReference>
<evidence type="ECO:0000259" key="10">
    <source>
        <dbReference type="PROSITE" id="PS50014"/>
    </source>
</evidence>
<feature type="region of interest" description="Disordered" evidence="9">
    <location>
        <begin position="1"/>
        <end position="108"/>
    </location>
</feature>
<dbReference type="PANTHER" id="PTHR16062">
    <property type="entry name" value="SWI/SNF-RELATED"/>
    <property type="match status" value="1"/>
</dbReference>
<feature type="region of interest" description="Disordered" evidence="9">
    <location>
        <begin position="882"/>
        <end position="922"/>
    </location>
</feature>
<dbReference type="EMBL" id="JAUDZG010000004">
    <property type="protein sequence ID" value="KAK3305559.1"/>
    <property type="molecule type" value="Genomic_DNA"/>
</dbReference>
<feature type="compositionally biased region" description="Basic residues" evidence="9">
    <location>
        <begin position="277"/>
        <end position="287"/>
    </location>
</feature>
<keyword evidence="2" id="KW-0677">Repeat</keyword>
<evidence type="ECO:0000256" key="7">
    <source>
        <dbReference type="ARBA" id="ARBA00023242"/>
    </source>
</evidence>
<feature type="compositionally biased region" description="Acidic residues" evidence="9">
    <location>
        <begin position="77"/>
        <end position="99"/>
    </location>
</feature>
<dbReference type="CDD" id="cd04369">
    <property type="entry name" value="Bromodomain"/>
    <property type="match status" value="1"/>
</dbReference>
<feature type="compositionally biased region" description="Acidic residues" evidence="9">
    <location>
        <begin position="55"/>
        <end position="65"/>
    </location>
</feature>
<dbReference type="InterPro" id="IPR036427">
    <property type="entry name" value="Bromodomain-like_sf"/>
</dbReference>
<feature type="compositionally biased region" description="Basic and acidic residues" evidence="9">
    <location>
        <begin position="43"/>
        <end position="54"/>
    </location>
</feature>
<keyword evidence="7" id="KW-0539">Nucleus</keyword>
<proteinExistence type="predicted"/>
<dbReference type="InterPro" id="IPR001025">
    <property type="entry name" value="BAH_dom"/>
</dbReference>
<dbReference type="GeneID" id="87888155"/>
<evidence type="ECO:0000259" key="11">
    <source>
        <dbReference type="PROSITE" id="PS51038"/>
    </source>
</evidence>
<feature type="compositionally biased region" description="Pro residues" evidence="9">
    <location>
        <begin position="634"/>
        <end position="643"/>
    </location>
</feature>
<evidence type="ECO:0000313" key="13">
    <source>
        <dbReference type="Proteomes" id="UP001273166"/>
    </source>
</evidence>
<dbReference type="Gene3D" id="2.30.30.490">
    <property type="match status" value="1"/>
</dbReference>
<evidence type="ECO:0000256" key="9">
    <source>
        <dbReference type="SAM" id="MobiDB-lite"/>
    </source>
</evidence>
<reference evidence="12" key="1">
    <citation type="journal article" date="2023" name="Mol. Phylogenet. Evol.">
        <title>Genome-scale phylogeny and comparative genomics of the fungal order Sordariales.</title>
        <authorList>
            <person name="Hensen N."/>
            <person name="Bonometti L."/>
            <person name="Westerberg I."/>
            <person name="Brannstrom I.O."/>
            <person name="Guillou S."/>
            <person name="Cros-Aarteil S."/>
            <person name="Calhoun S."/>
            <person name="Haridas S."/>
            <person name="Kuo A."/>
            <person name="Mondo S."/>
            <person name="Pangilinan J."/>
            <person name="Riley R."/>
            <person name="LaButti K."/>
            <person name="Andreopoulos B."/>
            <person name="Lipzen A."/>
            <person name="Chen C."/>
            <person name="Yan M."/>
            <person name="Daum C."/>
            <person name="Ng V."/>
            <person name="Clum A."/>
            <person name="Steindorff A."/>
            <person name="Ohm R.A."/>
            <person name="Martin F."/>
            <person name="Silar P."/>
            <person name="Natvig D.O."/>
            <person name="Lalanne C."/>
            <person name="Gautier V."/>
            <person name="Ament-Velasquez S.L."/>
            <person name="Kruys A."/>
            <person name="Hutchinson M.I."/>
            <person name="Powell A.J."/>
            <person name="Barry K."/>
            <person name="Miller A.N."/>
            <person name="Grigoriev I.V."/>
            <person name="Debuchy R."/>
            <person name="Gladieux P."/>
            <person name="Hiltunen Thoren M."/>
            <person name="Johannesson H."/>
        </authorList>
    </citation>
    <scope>NUCLEOTIDE SEQUENCE</scope>
    <source>
        <strain evidence="12">CBS 333.67</strain>
    </source>
</reference>
<evidence type="ECO:0000256" key="1">
    <source>
        <dbReference type="ARBA" id="ARBA00004123"/>
    </source>
</evidence>
<keyword evidence="3" id="KW-0156">Chromatin regulator</keyword>
<dbReference type="AlphaFoldDB" id="A0AAJ0GSY9"/>
<dbReference type="PANTHER" id="PTHR16062:SF21">
    <property type="entry name" value="CHROMATIN STRUCTURE-REMODELING COMPLEX SUBUNIT RSC1-RELATED"/>
    <property type="match status" value="1"/>
</dbReference>
<dbReference type="FunFam" id="1.20.920.10:FF:000048">
    <property type="entry name" value="RSC complex subunit (RSC1), putative"/>
    <property type="match status" value="1"/>
</dbReference>
<evidence type="ECO:0000256" key="2">
    <source>
        <dbReference type="ARBA" id="ARBA00022737"/>
    </source>
</evidence>
<dbReference type="Pfam" id="PF00439">
    <property type="entry name" value="Bromodomain"/>
    <property type="match status" value="2"/>
</dbReference>
<evidence type="ECO:0000313" key="12">
    <source>
        <dbReference type="EMBL" id="KAK3305559.1"/>
    </source>
</evidence>
<dbReference type="CDD" id="cd05522">
    <property type="entry name" value="Bromo_Rsc1_2_II"/>
    <property type="match status" value="1"/>
</dbReference>
<dbReference type="InterPro" id="IPR043151">
    <property type="entry name" value="BAH_sf"/>
</dbReference>
<name>A0AAJ0GSY9_9PEZI</name>
<keyword evidence="5 8" id="KW-0103">Bromodomain</keyword>
<keyword evidence="6" id="KW-0804">Transcription</keyword>
<dbReference type="PROSITE" id="PS00633">
    <property type="entry name" value="BROMODOMAIN_1"/>
    <property type="match status" value="1"/>
</dbReference>
<keyword evidence="4" id="KW-0805">Transcription regulation</keyword>
<dbReference type="PROSITE" id="PS50014">
    <property type="entry name" value="BROMODOMAIN_2"/>
    <property type="match status" value="2"/>
</dbReference>
<dbReference type="FunFam" id="2.30.30.490:FF:000015">
    <property type="entry name" value="Chromatin structure-remodeling complex subunit RSC1"/>
    <property type="match status" value="1"/>
</dbReference>
<dbReference type="GO" id="GO:0016586">
    <property type="term" value="C:RSC-type complex"/>
    <property type="evidence" value="ECO:0007669"/>
    <property type="project" value="InterPro"/>
</dbReference>
<dbReference type="Gene3D" id="1.20.920.10">
    <property type="entry name" value="Bromodomain-like"/>
    <property type="match status" value="2"/>
</dbReference>
<dbReference type="InterPro" id="IPR048047">
    <property type="entry name" value="RSC1/2_bromodom"/>
</dbReference>
<dbReference type="Pfam" id="PF01426">
    <property type="entry name" value="BAH"/>
    <property type="match status" value="1"/>
</dbReference>
<accession>A0AAJ0GSY9</accession>
<dbReference type="InterPro" id="IPR037382">
    <property type="entry name" value="Rsc/polybromo"/>
</dbReference>
<comment type="caution">
    <text evidence="12">The sequence shown here is derived from an EMBL/GenBank/DDBJ whole genome shotgun (WGS) entry which is preliminary data.</text>
</comment>
<gene>
    <name evidence="12" type="ORF">B0T15DRAFT_532734</name>
</gene>
<dbReference type="GO" id="GO:0006368">
    <property type="term" value="P:transcription elongation by RNA polymerase II"/>
    <property type="evidence" value="ECO:0007669"/>
    <property type="project" value="TreeGrafter"/>
</dbReference>
<organism evidence="12 13">
    <name type="scientific">Chaetomium strumarium</name>
    <dbReference type="NCBI Taxonomy" id="1170767"/>
    <lineage>
        <taxon>Eukaryota</taxon>
        <taxon>Fungi</taxon>
        <taxon>Dikarya</taxon>
        <taxon>Ascomycota</taxon>
        <taxon>Pezizomycotina</taxon>
        <taxon>Sordariomycetes</taxon>
        <taxon>Sordariomycetidae</taxon>
        <taxon>Sordariales</taxon>
        <taxon>Chaetomiaceae</taxon>
        <taxon>Chaetomium</taxon>
    </lineage>
</organism>
<feature type="compositionally biased region" description="Acidic residues" evidence="9">
    <location>
        <begin position="240"/>
        <end position="272"/>
    </location>
</feature>
<feature type="domain" description="Bromo" evidence="10">
    <location>
        <begin position="330"/>
        <end position="400"/>
    </location>
</feature>
<evidence type="ECO:0000256" key="3">
    <source>
        <dbReference type="ARBA" id="ARBA00022853"/>
    </source>
</evidence>
<dbReference type="PROSITE" id="PS51038">
    <property type="entry name" value="BAH"/>
    <property type="match status" value="1"/>
</dbReference>
<keyword evidence="13" id="KW-1185">Reference proteome</keyword>
<dbReference type="PRINTS" id="PR00503">
    <property type="entry name" value="BROMODOMAIN"/>
</dbReference>
<evidence type="ECO:0000256" key="6">
    <source>
        <dbReference type="ARBA" id="ARBA00023163"/>
    </source>
</evidence>
<protein>
    <submittedName>
        <fullName evidence="12">Uncharacterized protein</fullName>
    </submittedName>
</protein>
<dbReference type="CDD" id="cd04717">
    <property type="entry name" value="BAH_polybromo"/>
    <property type="match status" value="1"/>
</dbReference>
<evidence type="ECO:0000256" key="4">
    <source>
        <dbReference type="ARBA" id="ARBA00023015"/>
    </source>
</evidence>
<dbReference type="SMART" id="SM00297">
    <property type="entry name" value="BROMO"/>
    <property type="match status" value="2"/>
</dbReference>
<feature type="region of interest" description="Disordered" evidence="9">
    <location>
        <begin position="228"/>
        <end position="310"/>
    </location>
</feature>